<reference evidence="2 3" key="1">
    <citation type="submission" date="2018-08" db="EMBL/GenBank/DDBJ databases">
        <title>Sequencing the genomes of 1000 actinobacteria strains.</title>
        <authorList>
            <person name="Klenk H.-P."/>
        </authorList>
    </citation>
    <scope>NUCLEOTIDE SEQUENCE [LARGE SCALE GENOMIC DNA]</scope>
    <source>
        <strain evidence="2 3">DSM 44099</strain>
    </source>
</reference>
<organism evidence="2 3">
    <name type="scientific">Asanoa ferruginea</name>
    <dbReference type="NCBI Taxonomy" id="53367"/>
    <lineage>
        <taxon>Bacteria</taxon>
        <taxon>Bacillati</taxon>
        <taxon>Actinomycetota</taxon>
        <taxon>Actinomycetes</taxon>
        <taxon>Micromonosporales</taxon>
        <taxon>Micromonosporaceae</taxon>
        <taxon>Asanoa</taxon>
    </lineage>
</organism>
<dbReference type="GO" id="GO:0003989">
    <property type="term" value="F:acetyl-CoA carboxylase activity"/>
    <property type="evidence" value="ECO:0007669"/>
    <property type="project" value="InterPro"/>
</dbReference>
<dbReference type="InterPro" id="IPR032716">
    <property type="entry name" value="ACC_epsilon"/>
</dbReference>
<gene>
    <name evidence="2" type="ORF">DFJ67_3028</name>
</gene>
<feature type="region of interest" description="Disordered" evidence="1">
    <location>
        <begin position="32"/>
        <end position="68"/>
    </location>
</feature>
<evidence type="ECO:0000313" key="2">
    <source>
        <dbReference type="EMBL" id="REF97033.1"/>
    </source>
</evidence>
<evidence type="ECO:0000313" key="3">
    <source>
        <dbReference type="Proteomes" id="UP000256913"/>
    </source>
</evidence>
<dbReference type="EMBL" id="QUMQ01000001">
    <property type="protein sequence ID" value="REF97033.1"/>
    <property type="molecule type" value="Genomic_DNA"/>
</dbReference>
<dbReference type="Proteomes" id="UP000256913">
    <property type="component" value="Unassembled WGS sequence"/>
</dbReference>
<feature type="compositionally biased region" description="Low complexity" evidence="1">
    <location>
        <begin position="57"/>
        <end position="68"/>
    </location>
</feature>
<dbReference type="Pfam" id="PF13822">
    <property type="entry name" value="ACC_epsilon"/>
    <property type="match status" value="1"/>
</dbReference>
<dbReference type="AlphaFoldDB" id="A0A3D9ZM74"/>
<sequence>MSDEPLFKVTRGTPTPEELAALVGVLTVRLRPTPTAPGRATSSHWTRSARPGPLPAGPGAWRASGLPR</sequence>
<accession>A0A3D9ZM74</accession>
<evidence type="ECO:0000256" key="1">
    <source>
        <dbReference type="SAM" id="MobiDB-lite"/>
    </source>
</evidence>
<comment type="caution">
    <text evidence="2">The sequence shown here is derived from an EMBL/GenBank/DDBJ whole genome shotgun (WGS) entry which is preliminary data.</text>
</comment>
<proteinExistence type="predicted"/>
<protein>
    <submittedName>
        <fullName evidence="2">Acyl-CoA carboxylase epsilon subunit-like protein</fullName>
    </submittedName>
</protein>
<dbReference type="OrthoDB" id="4300992at2"/>
<dbReference type="RefSeq" id="WP_116068454.1">
    <property type="nucleotide sequence ID" value="NZ_BONB01000031.1"/>
</dbReference>
<name>A0A3D9ZM74_9ACTN</name>
<dbReference type="GO" id="GO:0004658">
    <property type="term" value="F:propionyl-CoA carboxylase activity"/>
    <property type="evidence" value="ECO:0007669"/>
    <property type="project" value="InterPro"/>
</dbReference>
<keyword evidence="3" id="KW-1185">Reference proteome</keyword>